<feature type="transmembrane region" description="Helical" evidence="1">
    <location>
        <begin position="132"/>
        <end position="152"/>
    </location>
</feature>
<comment type="caution">
    <text evidence="2">The sequence shown here is derived from an EMBL/GenBank/DDBJ whole genome shotgun (WGS) entry which is preliminary data.</text>
</comment>
<keyword evidence="1" id="KW-0472">Membrane</keyword>
<proteinExistence type="predicted"/>
<feature type="transmembrane region" description="Helical" evidence="1">
    <location>
        <begin position="55"/>
        <end position="84"/>
    </location>
</feature>
<evidence type="ECO:0000313" key="3">
    <source>
        <dbReference type="Proteomes" id="UP000823936"/>
    </source>
</evidence>
<dbReference type="PANTHER" id="PTHR31446:SF29">
    <property type="entry name" value="ACID PHOSPHATASE_VANADIUM-DEPENDENT HALOPEROXIDASE-RELATED PROTEIN"/>
    <property type="match status" value="1"/>
</dbReference>
<organism evidence="2 3">
    <name type="scientific">Candidatus Ornithospirochaeta avicola</name>
    <dbReference type="NCBI Taxonomy" id="2840896"/>
    <lineage>
        <taxon>Bacteria</taxon>
        <taxon>Pseudomonadati</taxon>
        <taxon>Spirochaetota</taxon>
        <taxon>Spirochaetia</taxon>
        <taxon>Spirochaetales</taxon>
        <taxon>Spirochaetaceae</taxon>
        <taxon>Spirochaetaceae incertae sedis</taxon>
        <taxon>Candidatus Ornithospirochaeta</taxon>
    </lineage>
</organism>
<gene>
    <name evidence="2" type="ORF">IAB12_02390</name>
</gene>
<sequence length="153" mass="16430">MDKSILDNVALVSAVVAVVSAQIIKPFIARLGGQKITRDMFISTGGMPSSHTAGVVALTTAVGFTAGVSTYIFAISFVFSLIVIHDAMGVRIEAGKHAEVINQWSEILSTIHKEKFNKTNFKTLLGHTFSQTFAGAVHGFIIAIIFLFIYGVI</sequence>
<keyword evidence="1" id="KW-1133">Transmembrane helix</keyword>
<dbReference type="AlphaFoldDB" id="A0A9D1PSP1"/>
<dbReference type="PANTHER" id="PTHR31446">
    <property type="entry name" value="ACID PHOSPHATASE/VANADIUM-DEPENDENT HALOPEROXIDASE-RELATED PROTEIN"/>
    <property type="match status" value="1"/>
</dbReference>
<reference evidence="2" key="2">
    <citation type="submission" date="2021-04" db="EMBL/GenBank/DDBJ databases">
        <authorList>
            <person name="Gilroy R."/>
        </authorList>
    </citation>
    <scope>NUCLEOTIDE SEQUENCE</scope>
    <source>
        <strain evidence="2">Gambia11-129</strain>
    </source>
</reference>
<evidence type="ECO:0000313" key="2">
    <source>
        <dbReference type="EMBL" id="HIV98612.1"/>
    </source>
</evidence>
<accession>A0A9D1PSP1</accession>
<keyword evidence="1" id="KW-0812">Transmembrane</keyword>
<name>A0A9D1PSP1_9SPIO</name>
<dbReference type="EMBL" id="DXHU01000009">
    <property type="protein sequence ID" value="HIV98612.1"/>
    <property type="molecule type" value="Genomic_DNA"/>
</dbReference>
<dbReference type="InterPro" id="IPR003832">
    <property type="entry name" value="DUF212"/>
</dbReference>
<dbReference type="Proteomes" id="UP000823936">
    <property type="component" value="Unassembled WGS sequence"/>
</dbReference>
<reference evidence="2" key="1">
    <citation type="journal article" date="2021" name="PeerJ">
        <title>Extensive microbial diversity within the chicken gut microbiome revealed by metagenomics and culture.</title>
        <authorList>
            <person name="Gilroy R."/>
            <person name="Ravi A."/>
            <person name="Getino M."/>
            <person name="Pursley I."/>
            <person name="Horton D.L."/>
            <person name="Alikhan N.F."/>
            <person name="Baker D."/>
            <person name="Gharbi K."/>
            <person name="Hall N."/>
            <person name="Watson M."/>
            <person name="Adriaenssens E.M."/>
            <person name="Foster-Nyarko E."/>
            <person name="Jarju S."/>
            <person name="Secka A."/>
            <person name="Antonio M."/>
            <person name="Oren A."/>
            <person name="Chaudhuri R.R."/>
            <person name="La Ragione R."/>
            <person name="Hildebrand F."/>
            <person name="Pallen M.J."/>
        </authorList>
    </citation>
    <scope>NUCLEOTIDE SEQUENCE</scope>
    <source>
        <strain evidence="2">Gambia11-129</strain>
    </source>
</reference>
<protein>
    <submittedName>
        <fullName evidence="2">Divergent PAP2 family protein</fullName>
    </submittedName>
</protein>
<dbReference type="Pfam" id="PF02681">
    <property type="entry name" value="DUF212"/>
    <property type="match status" value="1"/>
</dbReference>
<evidence type="ECO:0000256" key="1">
    <source>
        <dbReference type="SAM" id="Phobius"/>
    </source>
</evidence>